<dbReference type="PANTHER" id="PTHR32319">
    <property type="entry name" value="BACTERIAL HEMOLYSIN-LIKE PROTEIN"/>
    <property type="match status" value="1"/>
</dbReference>
<proteinExistence type="inferred from homology"/>
<dbReference type="InterPro" id="IPR036986">
    <property type="entry name" value="S4_RNA-bd_sf"/>
</dbReference>
<dbReference type="Gene3D" id="3.10.290.10">
    <property type="entry name" value="RNA-binding S4 domain"/>
    <property type="match status" value="1"/>
</dbReference>
<keyword evidence="5" id="KW-0808">Transferase</keyword>
<name>A0A7Y8VSQ9_9FIRM</name>
<dbReference type="Pfam" id="PF01728">
    <property type="entry name" value="FtsJ"/>
    <property type="match status" value="1"/>
</dbReference>
<dbReference type="InterPro" id="IPR004538">
    <property type="entry name" value="Hemolysin_A/TlyA"/>
</dbReference>
<dbReference type="GO" id="GO:0003723">
    <property type="term" value="F:RNA binding"/>
    <property type="evidence" value="ECO:0007669"/>
    <property type="project" value="UniProtKB-KW"/>
</dbReference>
<dbReference type="Proteomes" id="UP000526307">
    <property type="component" value="Unassembled WGS sequence"/>
</dbReference>
<evidence type="ECO:0000313" key="5">
    <source>
        <dbReference type="EMBL" id="NWO23956.1"/>
    </source>
</evidence>
<dbReference type="InterPro" id="IPR002877">
    <property type="entry name" value="RNA_MeTrfase_FtsJ_dom"/>
</dbReference>
<dbReference type="PIRSF" id="PIRSF005578">
    <property type="entry name" value="TlyA"/>
    <property type="match status" value="1"/>
</dbReference>
<dbReference type="InterPro" id="IPR047048">
    <property type="entry name" value="TlyA"/>
</dbReference>
<evidence type="ECO:0000256" key="1">
    <source>
        <dbReference type="ARBA" id="ARBA00022884"/>
    </source>
</evidence>
<dbReference type="CDD" id="cd00165">
    <property type="entry name" value="S4"/>
    <property type="match status" value="1"/>
</dbReference>
<keyword evidence="6" id="KW-1185">Reference proteome</keyword>
<dbReference type="GO" id="GO:0032259">
    <property type="term" value="P:methylation"/>
    <property type="evidence" value="ECO:0007669"/>
    <property type="project" value="UniProtKB-KW"/>
</dbReference>
<dbReference type="Pfam" id="PF01479">
    <property type="entry name" value="S4"/>
    <property type="match status" value="1"/>
</dbReference>
<keyword evidence="5" id="KW-0489">Methyltransferase</keyword>
<dbReference type="NCBIfam" id="TIGR00478">
    <property type="entry name" value="tly"/>
    <property type="match status" value="1"/>
</dbReference>
<dbReference type="EMBL" id="JABXYR010000002">
    <property type="protein sequence ID" value="NWO23956.1"/>
    <property type="molecule type" value="Genomic_DNA"/>
</dbReference>
<evidence type="ECO:0000256" key="3">
    <source>
        <dbReference type="PROSITE-ProRule" id="PRU00182"/>
    </source>
</evidence>
<dbReference type="PANTHER" id="PTHR32319:SF0">
    <property type="entry name" value="BACTERIAL HEMOLYSIN-LIKE PROTEIN"/>
    <property type="match status" value="1"/>
</dbReference>
<comment type="caution">
    <text evidence="5">The sequence shown here is derived from an EMBL/GenBank/DDBJ whole genome shotgun (WGS) entry which is preliminary data.</text>
</comment>
<gene>
    <name evidence="5" type="ORF">HW270_07825</name>
</gene>
<reference evidence="5 6" key="1">
    <citation type="submission" date="2020-06" db="EMBL/GenBank/DDBJ databases">
        <title>Mogibacterium timidum strain W9173 genomic sequence.</title>
        <authorList>
            <person name="Wade W.G."/>
            <person name="Johnston C.D."/>
            <person name="Chen T."/>
            <person name="Dewhirst F.E."/>
        </authorList>
    </citation>
    <scope>NUCLEOTIDE SEQUENCE [LARGE SCALE GENOMIC DNA]</scope>
    <source>
        <strain evidence="5 6">W9173</strain>
    </source>
</reference>
<evidence type="ECO:0000259" key="4">
    <source>
        <dbReference type="SMART" id="SM00363"/>
    </source>
</evidence>
<sequence>MKERLDVILVNKGLAPSRDNAKRTIMAGLVTVDGVVETKSGQKFNVDSEFAVKEKLLKYVSRGGIKLEKAIDSFGIDLANCYTVDMGASTGGFTDCMLMNGAVKVYALDVGYGQLDYKLRVDSRVINMEKTNIRYLDMNLIAKPIDFISIDVSFISLRHMFPVASALLKDDGAVMCLIKPQFEAGREQVGKKGIVRDDRVHLDVIEKVIGYAALEGLYPHGLDYSPVKGTKGNIEYLLYLKKSESDSDISPREVVARAHSELDD</sequence>
<comment type="similarity">
    <text evidence="2">Belongs to the TlyA family.</text>
</comment>
<dbReference type="PROSITE" id="PS50889">
    <property type="entry name" value="S4"/>
    <property type="match status" value="1"/>
</dbReference>
<dbReference type="Gene3D" id="3.40.50.150">
    <property type="entry name" value="Vaccinia Virus protein VP39"/>
    <property type="match status" value="1"/>
</dbReference>
<dbReference type="AlphaFoldDB" id="A0A7Y8VSQ9"/>
<keyword evidence="1 3" id="KW-0694">RNA-binding</keyword>
<feature type="domain" description="RNA-binding S4" evidence="4">
    <location>
        <begin position="3"/>
        <end position="68"/>
    </location>
</feature>
<dbReference type="RefSeq" id="WP_036381521.1">
    <property type="nucleotide sequence ID" value="NZ_CAUTAN010000019.1"/>
</dbReference>
<evidence type="ECO:0000256" key="2">
    <source>
        <dbReference type="ARBA" id="ARBA00029460"/>
    </source>
</evidence>
<dbReference type="InterPro" id="IPR029063">
    <property type="entry name" value="SAM-dependent_MTases_sf"/>
</dbReference>
<dbReference type="SUPFAM" id="SSF53335">
    <property type="entry name" value="S-adenosyl-L-methionine-dependent methyltransferases"/>
    <property type="match status" value="1"/>
</dbReference>
<organism evidence="5 6">
    <name type="scientific">Mogibacterium timidum</name>
    <dbReference type="NCBI Taxonomy" id="35519"/>
    <lineage>
        <taxon>Bacteria</taxon>
        <taxon>Bacillati</taxon>
        <taxon>Bacillota</taxon>
        <taxon>Clostridia</taxon>
        <taxon>Peptostreptococcales</taxon>
        <taxon>Anaerovoracaceae</taxon>
        <taxon>Mogibacterium</taxon>
    </lineage>
</organism>
<dbReference type="GO" id="GO:0008168">
    <property type="term" value="F:methyltransferase activity"/>
    <property type="evidence" value="ECO:0007669"/>
    <property type="project" value="UniProtKB-KW"/>
</dbReference>
<dbReference type="InterPro" id="IPR002942">
    <property type="entry name" value="S4_RNA-bd"/>
</dbReference>
<protein>
    <submittedName>
        <fullName evidence="5">TlyA family RNA methyltransferase</fullName>
    </submittedName>
</protein>
<accession>A0A7Y8VSQ9</accession>
<dbReference type="SUPFAM" id="SSF55174">
    <property type="entry name" value="Alpha-L RNA-binding motif"/>
    <property type="match status" value="1"/>
</dbReference>
<evidence type="ECO:0000313" key="6">
    <source>
        <dbReference type="Proteomes" id="UP000526307"/>
    </source>
</evidence>
<dbReference type="SMART" id="SM00363">
    <property type="entry name" value="S4"/>
    <property type="match status" value="1"/>
</dbReference>